<evidence type="ECO:0000313" key="2">
    <source>
        <dbReference type="EMBL" id="CAI5767930.1"/>
    </source>
</evidence>
<sequence length="136" mass="15179">MAAVQGEKKAAQPQKKQKLASKKIHPKQKKLQLKQEKQKQKKAGARLAHKGKGPGASSKMARQLQQKKAPLAMKGNGKAAPSDRNASSHVLNQDKGVKLGRNICAFSCKDLLYEVNELMRKELTRRMFANKRRVSH</sequence>
<proteinExistence type="predicted"/>
<evidence type="ECO:0000313" key="3">
    <source>
        <dbReference type="Proteomes" id="UP001178461"/>
    </source>
</evidence>
<name>A0AA35JXN1_9SAUR</name>
<gene>
    <name evidence="2" type="ORF">PODLI_1B020607</name>
</gene>
<dbReference type="EMBL" id="OX395127">
    <property type="protein sequence ID" value="CAI5767930.1"/>
    <property type="molecule type" value="Genomic_DNA"/>
</dbReference>
<reference evidence="2" key="1">
    <citation type="submission" date="2022-12" db="EMBL/GenBank/DDBJ databases">
        <authorList>
            <person name="Alioto T."/>
            <person name="Alioto T."/>
            <person name="Gomez Garrido J."/>
        </authorList>
    </citation>
    <scope>NUCLEOTIDE SEQUENCE</scope>
</reference>
<evidence type="ECO:0000256" key="1">
    <source>
        <dbReference type="SAM" id="MobiDB-lite"/>
    </source>
</evidence>
<keyword evidence="3" id="KW-1185">Reference proteome</keyword>
<feature type="compositionally biased region" description="Basic and acidic residues" evidence="1">
    <location>
        <begin position="1"/>
        <end position="10"/>
    </location>
</feature>
<feature type="compositionally biased region" description="Basic residues" evidence="1">
    <location>
        <begin position="15"/>
        <end position="32"/>
    </location>
</feature>
<organism evidence="2 3">
    <name type="scientific">Podarcis lilfordi</name>
    <name type="common">Lilford's wall lizard</name>
    <dbReference type="NCBI Taxonomy" id="74358"/>
    <lineage>
        <taxon>Eukaryota</taxon>
        <taxon>Metazoa</taxon>
        <taxon>Chordata</taxon>
        <taxon>Craniata</taxon>
        <taxon>Vertebrata</taxon>
        <taxon>Euteleostomi</taxon>
        <taxon>Lepidosauria</taxon>
        <taxon>Squamata</taxon>
        <taxon>Bifurcata</taxon>
        <taxon>Unidentata</taxon>
        <taxon>Episquamata</taxon>
        <taxon>Laterata</taxon>
        <taxon>Lacertibaenia</taxon>
        <taxon>Lacertidae</taxon>
        <taxon>Podarcis</taxon>
    </lineage>
</organism>
<dbReference type="Proteomes" id="UP001178461">
    <property type="component" value="Chromosome 2"/>
</dbReference>
<dbReference type="AlphaFoldDB" id="A0AA35JXN1"/>
<feature type="compositionally biased region" description="Basic residues" evidence="1">
    <location>
        <begin position="39"/>
        <end position="52"/>
    </location>
</feature>
<accession>A0AA35JXN1</accession>
<protein>
    <submittedName>
        <fullName evidence="2">Uncharacterized protein</fullName>
    </submittedName>
</protein>
<feature type="region of interest" description="Disordered" evidence="1">
    <location>
        <begin position="1"/>
        <end position="91"/>
    </location>
</feature>